<dbReference type="InterPro" id="IPR050194">
    <property type="entry name" value="Glycosyltransferase_grp1"/>
</dbReference>
<dbReference type="CDD" id="cd03801">
    <property type="entry name" value="GT4_PimA-like"/>
    <property type="match status" value="1"/>
</dbReference>
<evidence type="ECO:0000313" key="2">
    <source>
        <dbReference type="EMBL" id="EQD51610.1"/>
    </source>
</evidence>
<dbReference type="AlphaFoldDB" id="T1BBM8"/>
<sequence>DPLVLAVSRLVPRKGMDALIDATAALDASIPGLTLAIGGDGRDRHRLANRATSLRARAVMLGRVPDASLPELYGAADVFAMACRDRWGGLEQEGFGIVFLEAAACAVPQVAGRSGGAAEAVVDGETGFVVADPKDPGALAIALRRLLADPALRRRFGEAARRRAVESFNFDVLARRLAVALTQMGS</sequence>
<dbReference type="EC" id="2.4.-.-" evidence="2"/>
<dbReference type="Pfam" id="PF00534">
    <property type="entry name" value="Glycos_transf_1"/>
    <property type="match status" value="1"/>
</dbReference>
<keyword evidence="2" id="KW-0808">Transferase</keyword>
<feature type="non-terminal residue" evidence="2">
    <location>
        <position position="1"/>
    </location>
</feature>
<keyword evidence="2" id="KW-0328">Glycosyltransferase</keyword>
<accession>T1BBM8</accession>
<reference evidence="2" key="1">
    <citation type="submission" date="2013-08" db="EMBL/GenBank/DDBJ databases">
        <authorList>
            <person name="Mendez C."/>
            <person name="Richter M."/>
            <person name="Ferrer M."/>
            <person name="Sanchez J."/>
        </authorList>
    </citation>
    <scope>NUCLEOTIDE SEQUENCE</scope>
</reference>
<evidence type="ECO:0000259" key="1">
    <source>
        <dbReference type="Pfam" id="PF00534"/>
    </source>
</evidence>
<dbReference type="PANTHER" id="PTHR45947:SF3">
    <property type="entry name" value="SULFOQUINOVOSYL TRANSFERASE SQD2"/>
    <property type="match status" value="1"/>
</dbReference>
<reference evidence="2" key="2">
    <citation type="journal article" date="2014" name="ISME J.">
        <title>Microbial stratification in low pH oxic and suboxic macroscopic growths along an acid mine drainage.</title>
        <authorList>
            <person name="Mendez-Garcia C."/>
            <person name="Mesa V."/>
            <person name="Sprenger R.R."/>
            <person name="Richter M."/>
            <person name="Diez M.S."/>
            <person name="Solano J."/>
            <person name="Bargiela R."/>
            <person name="Golyshina O.V."/>
            <person name="Manteca A."/>
            <person name="Ramos J.L."/>
            <person name="Gallego J.R."/>
            <person name="Llorente I."/>
            <person name="Martins Dos Santos V.A."/>
            <person name="Jensen O.N."/>
            <person name="Pelaez A.I."/>
            <person name="Sanchez J."/>
            <person name="Ferrer M."/>
        </authorList>
    </citation>
    <scope>NUCLEOTIDE SEQUENCE</scope>
</reference>
<feature type="domain" description="Glycosyl transferase family 1" evidence="1">
    <location>
        <begin position="2"/>
        <end position="163"/>
    </location>
</feature>
<dbReference type="GO" id="GO:0016758">
    <property type="term" value="F:hexosyltransferase activity"/>
    <property type="evidence" value="ECO:0007669"/>
    <property type="project" value="TreeGrafter"/>
</dbReference>
<proteinExistence type="predicted"/>
<dbReference type="Gene3D" id="3.40.50.2000">
    <property type="entry name" value="Glycogen Phosphorylase B"/>
    <property type="match status" value="1"/>
</dbReference>
<dbReference type="EMBL" id="AUZY01007078">
    <property type="protein sequence ID" value="EQD51610.1"/>
    <property type="molecule type" value="Genomic_DNA"/>
</dbReference>
<gene>
    <name evidence="2" type="ORF">B1B_10949</name>
</gene>
<organism evidence="2">
    <name type="scientific">mine drainage metagenome</name>
    <dbReference type="NCBI Taxonomy" id="410659"/>
    <lineage>
        <taxon>unclassified sequences</taxon>
        <taxon>metagenomes</taxon>
        <taxon>ecological metagenomes</taxon>
    </lineage>
</organism>
<dbReference type="PANTHER" id="PTHR45947">
    <property type="entry name" value="SULFOQUINOVOSYL TRANSFERASE SQD2"/>
    <property type="match status" value="1"/>
</dbReference>
<dbReference type="InterPro" id="IPR001296">
    <property type="entry name" value="Glyco_trans_1"/>
</dbReference>
<comment type="caution">
    <text evidence="2">The sequence shown here is derived from an EMBL/GenBank/DDBJ whole genome shotgun (WGS) entry which is preliminary data.</text>
</comment>
<name>T1BBM8_9ZZZZ</name>
<protein>
    <submittedName>
        <fullName evidence="2">Glycosyl transferase group 1</fullName>
        <ecNumber evidence="2">2.4.-.-</ecNumber>
    </submittedName>
</protein>
<dbReference type="SUPFAM" id="SSF53756">
    <property type="entry name" value="UDP-Glycosyltransferase/glycogen phosphorylase"/>
    <property type="match status" value="1"/>
</dbReference>